<dbReference type="OrthoDB" id="2146119at2"/>
<accession>A0A0R1KZT6</accession>
<dbReference type="EMBL" id="AZEA01000004">
    <property type="protein sequence ID" value="KRK89020.1"/>
    <property type="molecule type" value="Genomic_DNA"/>
</dbReference>
<sequence length="164" mass="18830">MNVDLIIQIIIGLVAAFAVYNLIHYIFVTRPGRKRLALAQRIANEAVKSSISKLVEQEVLLPFDENDLKSEDIAEVWGRGVMAFEYHLAGEKIKDSIPEFRKSLSHSLEQYGDDHHMHAHADDADRPAFMVTDVWQLDDRVHFDVAYLVNTTTIEYVDDLKRLH</sequence>
<reference evidence="2 3" key="1">
    <citation type="journal article" date="2015" name="Genome Announc.">
        <title>Expanding the biotechnology potential of lactobacilli through comparative genomics of 213 strains and associated genera.</title>
        <authorList>
            <person name="Sun Z."/>
            <person name="Harris H.M."/>
            <person name="McCann A."/>
            <person name="Guo C."/>
            <person name="Argimon S."/>
            <person name="Zhang W."/>
            <person name="Yang X."/>
            <person name="Jeffery I.B."/>
            <person name="Cooney J.C."/>
            <person name="Kagawa T.F."/>
            <person name="Liu W."/>
            <person name="Song Y."/>
            <person name="Salvetti E."/>
            <person name="Wrobel A."/>
            <person name="Rasinkangas P."/>
            <person name="Parkhill J."/>
            <person name="Rea M.C."/>
            <person name="O'Sullivan O."/>
            <person name="Ritari J."/>
            <person name="Douillard F.P."/>
            <person name="Paul Ross R."/>
            <person name="Yang R."/>
            <person name="Briner A.E."/>
            <person name="Felis G.E."/>
            <person name="de Vos W.M."/>
            <person name="Barrangou R."/>
            <person name="Klaenhammer T.R."/>
            <person name="Caufield P.W."/>
            <person name="Cui Y."/>
            <person name="Zhang H."/>
            <person name="O'Toole P.W."/>
        </authorList>
    </citation>
    <scope>NUCLEOTIDE SEQUENCE [LARGE SCALE GENOMIC DNA]</scope>
    <source>
        <strain evidence="2 3">DSM 19904</strain>
    </source>
</reference>
<protein>
    <submittedName>
        <fullName evidence="2">Uncharacterized protein</fullName>
    </submittedName>
</protein>
<feature type="transmembrane region" description="Helical" evidence="1">
    <location>
        <begin position="6"/>
        <end position="28"/>
    </location>
</feature>
<evidence type="ECO:0000256" key="1">
    <source>
        <dbReference type="SAM" id="Phobius"/>
    </source>
</evidence>
<keyword evidence="1" id="KW-1133">Transmembrane helix</keyword>
<proteinExistence type="predicted"/>
<gene>
    <name evidence="2" type="ORF">FD17_GL001980</name>
</gene>
<dbReference type="AlphaFoldDB" id="A0A0R1KZT6"/>
<keyword evidence="3" id="KW-1185">Reference proteome</keyword>
<evidence type="ECO:0000313" key="3">
    <source>
        <dbReference type="Proteomes" id="UP000051581"/>
    </source>
</evidence>
<name>A0A0R1KZT6_9LACO</name>
<comment type="caution">
    <text evidence="2">The sequence shown here is derived from an EMBL/GenBank/DDBJ whole genome shotgun (WGS) entry which is preliminary data.</text>
</comment>
<dbReference type="Proteomes" id="UP000051581">
    <property type="component" value="Unassembled WGS sequence"/>
</dbReference>
<dbReference type="PATRIC" id="fig|1423808.3.peg.2006"/>
<keyword evidence="1" id="KW-0812">Transmembrane</keyword>
<keyword evidence="1" id="KW-0472">Membrane</keyword>
<dbReference type="RefSeq" id="WP_057824096.1">
    <property type="nucleotide sequence ID" value="NZ_AZEA01000004.1"/>
</dbReference>
<organism evidence="2 3">
    <name type="scientific">Lentilactobacillus sunkii DSM 19904</name>
    <dbReference type="NCBI Taxonomy" id="1423808"/>
    <lineage>
        <taxon>Bacteria</taxon>
        <taxon>Bacillati</taxon>
        <taxon>Bacillota</taxon>
        <taxon>Bacilli</taxon>
        <taxon>Lactobacillales</taxon>
        <taxon>Lactobacillaceae</taxon>
        <taxon>Lentilactobacillus</taxon>
    </lineage>
</organism>
<evidence type="ECO:0000313" key="2">
    <source>
        <dbReference type="EMBL" id="KRK89020.1"/>
    </source>
</evidence>